<comment type="caution">
    <text evidence="1">The sequence shown here is derived from an EMBL/GenBank/DDBJ whole genome shotgun (WGS) entry which is preliminary data.</text>
</comment>
<dbReference type="AlphaFoldDB" id="A0A327LC24"/>
<organism evidence="1 2">
    <name type="scientific">Rhodoplanes roseus</name>
    <dbReference type="NCBI Taxonomy" id="29409"/>
    <lineage>
        <taxon>Bacteria</taxon>
        <taxon>Pseudomonadati</taxon>
        <taxon>Pseudomonadota</taxon>
        <taxon>Alphaproteobacteria</taxon>
        <taxon>Hyphomicrobiales</taxon>
        <taxon>Nitrobacteraceae</taxon>
        <taxon>Rhodoplanes</taxon>
    </lineage>
</organism>
<dbReference type="EMBL" id="NPEX01000019">
    <property type="protein sequence ID" value="RAI45298.1"/>
    <property type="molecule type" value="Genomic_DNA"/>
</dbReference>
<evidence type="ECO:0000313" key="1">
    <source>
        <dbReference type="EMBL" id="RAI45298.1"/>
    </source>
</evidence>
<reference evidence="1 2" key="1">
    <citation type="submission" date="2017-07" db="EMBL/GenBank/DDBJ databases">
        <title>Draft Genome Sequences of Select Purple Nonsulfur Bacteria.</title>
        <authorList>
            <person name="Lasarre B."/>
            <person name="Mckinlay J.B."/>
        </authorList>
    </citation>
    <scope>NUCLEOTIDE SEQUENCE [LARGE SCALE GENOMIC DNA]</scope>
    <source>
        <strain evidence="1 2">DSM 5909</strain>
    </source>
</reference>
<evidence type="ECO:0008006" key="3">
    <source>
        <dbReference type="Google" id="ProtNLM"/>
    </source>
</evidence>
<evidence type="ECO:0000313" key="2">
    <source>
        <dbReference type="Proteomes" id="UP000249130"/>
    </source>
</evidence>
<proteinExistence type="predicted"/>
<protein>
    <recommendedName>
        <fullName evidence="3">HEPN domain-containing protein</fullName>
    </recommendedName>
</protein>
<name>A0A327LC24_9BRAD</name>
<sequence length="141" mass="15905">MAFGMRRSDLQAMAQAKLDDATILLAHGRFSNAYYLAGYAVELGLKACIAAQVNAETIPDKEFIKKIYSHVFPELIGLAGLAAEFKRRKDENPAFAANWAIVSEWSPDVRYEQRDPMSAQLMLQAIIEPERGVLPWIKTFW</sequence>
<accession>A0A327LC24</accession>
<gene>
    <name evidence="1" type="ORF">CH341_04705</name>
</gene>
<dbReference type="Proteomes" id="UP000249130">
    <property type="component" value="Unassembled WGS sequence"/>
</dbReference>
<dbReference type="Gene3D" id="1.20.120.330">
    <property type="entry name" value="Nucleotidyltransferases domain 2"/>
    <property type="match status" value="1"/>
</dbReference>
<keyword evidence="2" id="KW-1185">Reference proteome</keyword>